<reference evidence="1" key="1">
    <citation type="journal article" date="2015" name="Nature">
        <title>Complex archaea that bridge the gap between prokaryotes and eukaryotes.</title>
        <authorList>
            <person name="Spang A."/>
            <person name="Saw J.H."/>
            <person name="Jorgensen S.L."/>
            <person name="Zaremba-Niedzwiedzka K."/>
            <person name="Martijn J."/>
            <person name="Lind A.E."/>
            <person name="van Eijk R."/>
            <person name="Schleper C."/>
            <person name="Guy L."/>
            <person name="Ettema T.J."/>
        </authorList>
    </citation>
    <scope>NUCLEOTIDE SEQUENCE</scope>
</reference>
<proteinExistence type="predicted"/>
<gene>
    <name evidence="1" type="ORF">LCGC14_0318310</name>
</gene>
<sequence>MTLGHMIFDLVYNIYSFDQDVVIVFTSTSWTKCIYCDQRVGRQREMPHYTTCTCGKRYLFRRHELLRPRR</sequence>
<dbReference type="EMBL" id="LAZR01000213">
    <property type="protein sequence ID" value="KKN81572.1"/>
    <property type="molecule type" value="Genomic_DNA"/>
</dbReference>
<protein>
    <submittedName>
        <fullName evidence="1">Uncharacterized protein</fullName>
    </submittedName>
</protein>
<evidence type="ECO:0000313" key="1">
    <source>
        <dbReference type="EMBL" id="KKN81572.1"/>
    </source>
</evidence>
<organism evidence="1">
    <name type="scientific">marine sediment metagenome</name>
    <dbReference type="NCBI Taxonomy" id="412755"/>
    <lineage>
        <taxon>unclassified sequences</taxon>
        <taxon>metagenomes</taxon>
        <taxon>ecological metagenomes</taxon>
    </lineage>
</organism>
<comment type="caution">
    <text evidence="1">The sequence shown here is derived from an EMBL/GenBank/DDBJ whole genome shotgun (WGS) entry which is preliminary data.</text>
</comment>
<accession>A0A0F9U2M6</accession>
<dbReference type="AlphaFoldDB" id="A0A0F9U2M6"/>
<name>A0A0F9U2M6_9ZZZZ</name>